<dbReference type="Proteomes" id="UP000001555">
    <property type="component" value="Unassembled WGS sequence"/>
</dbReference>
<reference evidence="1 3" key="1">
    <citation type="submission" date="2008-03" db="EMBL/GenBank/DDBJ databases">
        <title>Annotation of Ixodes scapularis.</title>
        <authorList>
            <consortium name="Ixodes scapularis Genome Project Consortium"/>
            <person name="Caler E."/>
            <person name="Hannick L.I."/>
            <person name="Bidwell S."/>
            <person name="Joardar V."/>
            <person name="Thiagarajan M."/>
            <person name="Amedeo P."/>
            <person name="Galinsky K.J."/>
            <person name="Schobel S."/>
            <person name="Inman J."/>
            <person name="Hostetler J."/>
            <person name="Miller J."/>
            <person name="Hammond M."/>
            <person name="Megy K."/>
            <person name="Lawson D."/>
            <person name="Kodira C."/>
            <person name="Sutton G."/>
            <person name="Meyer J."/>
            <person name="Hill C.A."/>
            <person name="Birren B."/>
            <person name="Nene V."/>
            <person name="Collins F."/>
            <person name="Alarcon-Chaidez F."/>
            <person name="Wikel S."/>
            <person name="Strausberg R."/>
        </authorList>
    </citation>
    <scope>NUCLEOTIDE SEQUENCE [LARGE SCALE GENOMIC DNA]</scope>
    <source>
        <strain evidence="3">Wikel</strain>
        <strain evidence="1">Wikel colony</strain>
    </source>
</reference>
<dbReference type="AlphaFoldDB" id="B7PX05"/>
<gene>
    <name evidence="1" type="ORF">IscW_ISCW007453</name>
</gene>
<proteinExistence type="predicted"/>
<dbReference type="VEuPathDB" id="VectorBase:ISCI007453"/>
<dbReference type="PaxDb" id="6945-B7PX05"/>
<sequence length="160" mass="18444">MHLPAGYPPHSRSSERCVEVSPVTFCSSDFFYFPTRRLVWPQFIMHTVSFNVHMGGRPASPLRPALHWFLSHFCGALYSSWDTRGLLLPRCLYISLAGVHACAQQLFPFPSEALVFFLSTCVPRVWFICKAPQSVYGLRLVRLPRRQRMRRLCSIERAVI</sequence>
<organism>
    <name type="scientific">Ixodes scapularis</name>
    <name type="common">Black-legged tick</name>
    <name type="synonym">Deer tick</name>
    <dbReference type="NCBI Taxonomy" id="6945"/>
    <lineage>
        <taxon>Eukaryota</taxon>
        <taxon>Metazoa</taxon>
        <taxon>Ecdysozoa</taxon>
        <taxon>Arthropoda</taxon>
        <taxon>Chelicerata</taxon>
        <taxon>Arachnida</taxon>
        <taxon>Acari</taxon>
        <taxon>Parasitiformes</taxon>
        <taxon>Ixodida</taxon>
        <taxon>Ixodoidea</taxon>
        <taxon>Ixodidae</taxon>
        <taxon>Ixodinae</taxon>
        <taxon>Ixodes</taxon>
    </lineage>
</organism>
<reference evidence="2" key="2">
    <citation type="submission" date="2020-05" db="UniProtKB">
        <authorList>
            <consortium name="EnsemblMetazoa"/>
        </authorList>
    </citation>
    <scope>IDENTIFICATION</scope>
    <source>
        <strain evidence="2">wikel</strain>
    </source>
</reference>
<evidence type="ECO:0000313" key="3">
    <source>
        <dbReference type="Proteomes" id="UP000001555"/>
    </source>
</evidence>
<dbReference type="InParanoid" id="B7PX05"/>
<protein>
    <submittedName>
        <fullName evidence="1 2">Uncharacterized protein</fullName>
    </submittedName>
</protein>
<dbReference type="VEuPathDB" id="VectorBase:ISCW007453"/>
<accession>B7PX05</accession>
<keyword evidence="3" id="KW-1185">Reference proteome</keyword>
<name>B7PX05_IXOSC</name>
<dbReference type="EnsemblMetazoa" id="ISCW007453-RA">
    <property type="protein sequence ID" value="ISCW007453-PA"/>
    <property type="gene ID" value="ISCW007453"/>
</dbReference>
<dbReference type="EMBL" id="DS811064">
    <property type="protein sequence ID" value="EEC11127.1"/>
    <property type="molecule type" value="Genomic_DNA"/>
</dbReference>
<dbReference type="HOGENOM" id="CLU_1654065_0_0_1"/>
<evidence type="ECO:0000313" key="1">
    <source>
        <dbReference type="EMBL" id="EEC11127.1"/>
    </source>
</evidence>
<evidence type="ECO:0000313" key="2">
    <source>
        <dbReference type="EnsemblMetazoa" id="ISCW007453-PA"/>
    </source>
</evidence>
<dbReference type="EMBL" id="ABJB010178125">
    <property type="status" value="NOT_ANNOTATED_CDS"/>
    <property type="molecule type" value="Genomic_DNA"/>
</dbReference>